<evidence type="ECO:0000256" key="1">
    <source>
        <dbReference type="SAM" id="MobiDB-lite"/>
    </source>
</evidence>
<proteinExistence type="predicted"/>
<reference evidence="2" key="1">
    <citation type="submission" date="2023-12" db="EMBL/GenBank/DDBJ databases">
        <title>Genome assembly of Anisodus tanguticus.</title>
        <authorList>
            <person name="Wang Y.-J."/>
        </authorList>
    </citation>
    <scope>NUCLEOTIDE SEQUENCE</scope>
    <source>
        <strain evidence="2">KB-2021</strain>
        <tissue evidence="2">Leaf</tissue>
    </source>
</reference>
<organism evidence="2 3">
    <name type="scientific">Anisodus tanguticus</name>
    <dbReference type="NCBI Taxonomy" id="243964"/>
    <lineage>
        <taxon>Eukaryota</taxon>
        <taxon>Viridiplantae</taxon>
        <taxon>Streptophyta</taxon>
        <taxon>Embryophyta</taxon>
        <taxon>Tracheophyta</taxon>
        <taxon>Spermatophyta</taxon>
        <taxon>Magnoliopsida</taxon>
        <taxon>eudicotyledons</taxon>
        <taxon>Gunneridae</taxon>
        <taxon>Pentapetalae</taxon>
        <taxon>asterids</taxon>
        <taxon>lamiids</taxon>
        <taxon>Solanales</taxon>
        <taxon>Solanaceae</taxon>
        <taxon>Solanoideae</taxon>
        <taxon>Hyoscyameae</taxon>
        <taxon>Anisodus</taxon>
    </lineage>
</organism>
<evidence type="ECO:0000313" key="2">
    <source>
        <dbReference type="EMBL" id="KAK4373759.1"/>
    </source>
</evidence>
<evidence type="ECO:0000313" key="3">
    <source>
        <dbReference type="Proteomes" id="UP001291623"/>
    </source>
</evidence>
<protein>
    <submittedName>
        <fullName evidence="2">Uncharacterized protein</fullName>
    </submittedName>
</protein>
<sequence length="179" mass="18861">MVAGGSKAAGGEKSKSQHPTRLPPSSTSHTTNSEWQTVNHRWKTTGKSNPNPPQNTPQPTISLETLPPATGTVNTTSLVVENTIQASDPTSLPKNTILEIFSAGNPTGIFGDAGNPIGTLGSSGDSNSTHPQPRHPPTQNPGSYECVDEGVDNTIDQETVRTFMKVVDDVGQPHISTKN</sequence>
<accession>A0AAE1SPZ1</accession>
<keyword evidence="3" id="KW-1185">Reference proteome</keyword>
<feature type="region of interest" description="Disordered" evidence="1">
    <location>
        <begin position="109"/>
        <end position="153"/>
    </location>
</feature>
<gene>
    <name evidence="2" type="ORF">RND71_004436</name>
</gene>
<feature type="compositionally biased region" description="Polar residues" evidence="1">
    <location>
        <begin position="120"/>
        <end position="131"/>
    </location>
</feature>
<feature type="compositionally biased region" description="Polar residues" evidence="1">
    <location>
        <begin position="17"/>
        <end position="39"/>
    </location>
</feature>
<dbReference type="EMBL" id="JAVYJV010000003">
    <property type="protein sequence ID" value="KAK4373759.1"/>
    <property type="molecule type" value="Genomic_DNA"/>
</dbReference>
<dbReference type="AlphaFoldDB" id="A0AAE1SPZ1"/>
<comment type="caution">
    <text evidence="2">The sequence shown here is derived from an EMBL/GenBank/DDBJ whole genome shotgun (WGS) entry which is preliminary data.</text>
</comment>
<dbReference type="Proteomes" id="UP001291623">
    <property type="component" value="Unassembled WGS sequence"/>
</dbReference>
<feature type="region of interest" description="Disordered" evidence="1">
    <location>
        <begin position="1"/>
        <end position="74"/>
    </location>
</feature>
<name>A0AAE1SPZ1_9SOLA</name>